<proteinExistence type="predicted"/>
<evidence type="ECO:0000256" key="1">
    <source>
        <dbReference type="ARBA" id="ARBA00003145"/>
    </source>
</evidence>
<evidence type="ECO:0000313" key="8">
    <source>
        <dbReference type="Proteomes" id="UP001597400"/>
    </source>
</evidence>
<comment type="function">
    <text evidence="1">Could be a virulence factor.</text>
</comment>
<evidence type="ECO:0000259" key="6">
    <source>
        <dbReference type="PROSITE" id="PS50035"/>
    </source>
</evidence>
<evidence type="ECO:0000313" key="7">
    <source>
        <dbReference type="EMBL" id="MFD1951778.1"/>
    </source>
</evidence>
<dbReference type="InterPro" id="IPR025202">
    <property type="entry name" value="PLD-like_dom"/>
</dbReference>
<dbReference type="InterPro" id="IPR001736">
    <property type="entry name" value="PLipase_D/transphosphatidylase"/>
</dbReference>
<feature type="domain" description="PLD phosphodiesterase" evidence="6">
    <location>
        <begin position="284"/>
        <end position="310"/>
    </location>
</feature>
<comment type="caution">
    <text evidence="7">The sequence shown here is derived from an EMBL/GenBank/DDBJ whole genome shotgun (WGS) entry which is preliminary data.</text>
</comment>
<dbReference type="SUPFAM" id="SSF56024">
    <property type="entry name" value="Phospholipase D/nuclease"/>
    <property type="match status" value="2"/>
</dbReference>
<dbReference type="Proteomes" id="UP001597400">
    <property type="component" value="Unassembled WGS sequence"/>
</dbReference>
<dbReference type="PANTHER" id="PTHR21248">
    <property type="entry name" value="CARDIOLIPIN SYNTHASE"/>
    <property type="match status" value="1"/>
</dbReference>
<reference evidence="8" key="1">
    <citation type="journal article" date="2019" name="Int. J. Syst. Evol. Microbiol.">
        <title>The Global Catalogue of Microorganisms (GCM) 10K type strain sequencing project: providing services to taxonomists for standard genome sequencing and annotation.</title>
        <authorList>
            <consortium name="The Broad Institute Genomics Platform"/>
            <consortium name="The Broad Institute Genome Sequencing Center for Infectious Disease"/>
            <person name="Wu L."/>
            <person name="Ma J."/>
        </authorList>
    </citation>
    <scope>NUCLEOTIDE SEQUENCE [LARGE SCALE GENOMIC DNA]</scope>
    <source>
        <strain evidence="8">CGMCC 1.12702</strain>
    </source>
</reference>
<dbReference type="RefSeq" id="WP_380930647.1">
    <property type="nucleotide sequence ID" value="NZ_JBHUGS010000003.1"/>
</dbReference>
<evidence type="ECO:0000256" key="3">
    <source>
        <dbReference type="ARBA" id="ARBA00018392"/>
    </source>
</evidence>
<comment type="subcellular location">
    <subcellularLocation>
        <location evidence="2">Secreted</location>
    </subcellularLocation>
</comment>
<keyword evidence="8" id="KW-1185">Reference proteome</keyword>
<keyword evidence="4" id="KW-0964">Secreted</keyword>
<feature type="domain" description="PLD phosphodiesterase" evidence="6">
    <location>
        <begin position="106"/>
        <end position="133"/>
    </location>
</feature>
<gene>
    <name evidence="7" type="ORF">ACFSGX_13470</name>
</gene>
<dbReference type="Gene3D" id="3.30.870.10">
    <property type="entry name" value="Endonuclease Chain A"/>
    <property type="match status" value="2"/>
</dbReference>
<dbReference type="PANTHER" id="PTHR21248:SF12">
    <property type="entry name" value="CARDIOLIPIN SYNTHASE C"/>
    <property type="match status" value="1"/>
</dbReference>
<organism evidence="7 8">
    <name type="scientific">Sphingomonas arantia</name>
    <dbReference type="NCBI Taxonomy" id="1460676"/>
    <lineage>
        <taxon>Bacteria</taxon>
        <taxon>Pseudomonadati</taxon>
        <taxon>Pseudomonadota</taxon>
        <taxon>Alphaproteobacteria</taxon>
        <taxon>Sphingomonadales</taxon>
        <taxon>Sphingomonadaceae</taxon>
        <taxon>Sphingomonas</taxon>
    </lineage>
</organism>
<dbReference type="PROSITE" id="PS50035">
    <property type="entry name" value="PLD"/>
    <property type="match status" value="2"/>
</dbReference>
<dbReference type="Pfam" id="PF13091">
    <property type="entry name" value="PLDc_2"/>
    <property type="match status" value="2"/>
</dbReference>
<protein>
    <recommendedName>
        <fullName evidence="3">Phospholipase D</fullName>
    </recommendedName>
    <alternativeName>
        <fullName evidence="5">Choline phosphatase</fullName>
    </alternativeName>
</protein>
<evidence type="ECO:0000256" key="5">
    <source>
        <dbReference type="ARBA" id="ARBA00029594"/>
    </source>
</evidence>
<sequence length="385" mass="42877">MSEERPTFTVDGDRLTLLPDGPERLEALIALIDGAGRTLRLLYYIYADDRAGRAVRDALVRAAERGVQVDMIVDGFGDAAGAGFFEALVAAGGGVCRYEARFGRRYLLRNHQKLALADEARALIGGFNVEDDYFGTVADGAWRDLGLLVEGDAAARLAGYYDALLDWTRAPAGKFRDLRTILKRHSETHPGGRLRWLFGGPTRRLSPWALVVKWDMARARRLDMIAAYFAPNPAMLRRIERIVKRGGQATVMTAGKSDNNATIAATRHCYQRLLKRGVGVLEYGATKLHSKLFVIDDVVHIGSANFDVRSLYLNLEMMLRIEDPAFAAHMRTYFAGEAAESHVVTMAEHDRVGWFRRVQWGVAYFIVAVIDGNVTRRLNFGVDGR</sequence>
<dbReference type="CDD" id="cd09110">
    <property type="entry name" value="PLDc_CLS_1"/>
    <property type="match status" value="1"/>
</dbReference>
<accession>A0ABW4TZ40</accession>
<dbReference type="SMART" id="SM00155">
    <property type="entry name" value="PLDc"/>
    <property type="match status" value="2"/>
</dbReference>
<name>A0ABW4TZ40_9SPHN</name>
<evidence type="ECO:0000256" key="2">
    <source>
        <dbReference type="ARBA" id="ARBA00004613"/>
    </source>
</evidence>
<dbReference type="EMBL" id="JBHUGS010000003">
    <property type="protein sequence ID" value="MFD1951778.1"/>
    <property type="molecule type" value="Genomic_DNA"/>
</dbReference>
<evidence type="ECO:0000256" key="4">
    <source>
        <dbReference type="ARBA" id="ARBA00022525"/>
    </source>
</evidence>